<accession>A0AAD2Q275</accession>
<dbReference type="PROSITE" id="PS00530">
    <property type="entry name" value="RNASE_T2_1"/>
    <property type="match status" value="1"/>
</dbReference>
<dbReference type="Gene3D" id="3.90.730.10">
    <property type="entry name" value="Ribonuclease T2-like"/>
    <property type="match status" value="1"/>
</dbReference>
<dbReference type="AlphaFoldDB" id="A0AAD2Q275"/>
<dbReference type="GO" id="GO:0006401">
    <property type="term" value="P:RNA catabolic process"/>
    <property type="evidence" value="ECO:0007669"/>
    <property type="project" value="TreeGrafter"/>
</dbReference>
<dbReference type="GO" id="GO:0005576">
    <property type="term" value="C:extracellular region"/>
    <property type="evidence" value="ECO:0007669"/>
    <property type="project" value="TreeGrafter"/>
</dbReference>
<evidence type="ECO:0000256" key="5">
    <source>
        <dbReference type="RuleBase" id="RU004328"/>
    </source>
</evidence>
<evidence type="ECO:0000313" key="9">
    <source>
        <dbReference type="EMBL" id="CAK5266157.1"/>
    </source>
</evidence>
<organism evidence="9 10">
    <name type="scientific">Mycena citricolor</name>
    <dbReference type="NCBI Taxonomy" id="2018698"/>
    <lineage>
        <taxon>Eukaryota</taxon>
        <taxon>Fungi</taxon>
        <taxon>Dikarya</taxon>
        <taxon>Basidiomycota</taxon>
        <taxon>Agaricomycotina</taxon>
        <taxon>Agaricomycetes</taxon>
        <taxon>Agaricomycetidae</taxon>
        <taxon>Agaricales</taxon>
        <taxon>Marasmiineae</taxon>
        <taxon>Mycenaceae</taxon>
        <taxon>Mycena</taxon>
    </lineage>
</organism>
<dbReference type="Proteomes" id="UP001295794">
    <property type="component" value="Unassembled WGS sequence"/>
</dbReference>
<dbReference type="PANTHER" id="PTHR11240">
    <property type="entry name" value="RIBONUCLEASE T2"/>
    <property type="match status" value="1"/>
</dbReference>
<dbReference type="Pfam" id="PF25488">
    <property type="entry name" value="RNaseT2L_C"/>
    <property type="match status" value="1"/>
</dbReference>
<dbReference type="EMBL" id="CAVNYO010000108">
    <property type="protein sequence ID" value="CAK5266157.1"/>
    <property type="molecule type" value="Genomic_DNA"/>
</dbReference>
<evidence type="ECO:0000256" key="2">
    <source>
        <dbReference type="ARBA" id="ARBA00023157"/>
    </source>
</evidence>
<dbReference type="InterPro" id="IPR001568">
    <property type="entry name" value="RNase_T2-like"/>
</dbReference>
<dbReference type="InterPro" id="IPR057328">
    <property type="entry name" value="RNaseT2L_C"/>
</dbReference>
<name>A0AAD2Q275_9AGAR</name>
<proteinExistence type="inferred from homology"/>
<reference evidence="9" key="1">
    <citation type="submission" date="2023-11" db="EMBL/GenBank/DDBJ databases">
        <authorList>
            <person name="De Vega J J."/>
            <person name="De Vega J J."/>
        </authorList>
    </citation>
    <scope>NUCLEOTIDE SEQUENCE</scope>
</reference>
<dbReference type="InterPro" id="IPR018188">
    <property type="entry name" value="RNase_T2_His_AS_1"/>
</dbReference>
<dbReference type="Pfam" id="PF00445">
    <property type="entry name" value="Ribonuclease_T2"/>
    <property type="match status" value="1"/>
</dbReference>
<evidence type="ECO:0000256" key="1">
    <source>
        <dbReference type="ARBA" id="ARBA00007469"/>
    </source>
</evidence>
<evidence type="ECO:0000313" key="10">
    <source>
        <dbReference type="Proteomes" id="UP001295794"/>
    </source>
</evidence>
<evidence type="ECO:0000259" key="8">
    <source>
        <dbReference type="Pfam" id="PF25488"/>
    </source>
</evidence>
<feature type="region of interest" description="Disordered" evidence="6">
    <location>
        <begin position="274"/>
        <end position="308"/>
    </location>
</feature>
<feature type="compositionally biased region" description="Low complexity" evidence="6">
    <location>
        <begin position="274"/>
        <end position="307"/>
    </location>
</feature>
<gene>
    <name evidence="9" type="ORF">MYCIT1_LOCUS7734</name>
</gene>
<keyword evidence="10" id="KW-1185">Reference proteome</keyword>
<keyword evidence="2" id="KW-1015">Disulfide bond</keyword>
<feature type="domain" description="RNase T2-like C-terminal" evidence="8">
    <location>
        <begin position="312"/>
        <end position="417"/>
    </location>
</feature>
<dbReference type="InterPro" id="IPR036430">
    <property type="entry name" value="RNase_T2-like_sf"/>
</dbReference>
<feature type="active site" evidence="4">
    <location>
        <position position="84"/>
    </location>
</feature>
<dbReference type="PANTHER" id="PTHR11240:SF22">
    <property type="entry name" value="RIBONUCLEASE T2"/>
    <property type="match status" value="1"/>
</dbReference>
<dbReference type="SUPFAM" id="SSF55895">
    <property type="entry name" value="Ribonuclease Rh-like"/>
    <property type="match status" value="1"/>
</dbReference>
<dbReference type="GO" id="GO:0003723">
    <property type="term" value="F:RNA binding"/>
    <property type="evidence" value="ECO:0007669"/>
    <property type="project" value="InterPro"/>
</dbReference>
<evidence type="ECO:0000256" key="3">
    <source>
        <dbReference type="ARBA" id="ARBA00071169"/>
    </source>
</evidence>
<evidence type="ECO:0000256" key="4">
    <source>
        <dbReference type="PIRSR" id="PIRSR633697-1"/>
    </source>
</evidence>
<comment type="similarity">
    <text evidence="1 5">Belongs to the RNase T2 family.</text>
</comment>
<sequence length="422" mass="42865">MLSVAAVLALFAATPLASASLIKPLLSRQATSRISSGCSNGGALSCSSSKSGTCCFEAPGGLLLQTQFWDTSPSTGPSNSWTIHGLWPDNCDGTFTSNCDSSRDYTDIGSLLSAQGGSSTLSYMQTFWKNDPNDGTDASLWAHEWAAHGTCYSTLHTSCLPSGSPKGAEAVAFFETTVNLFKTLPTYEWLAAAGITPSSSTTHTLASLTSALRNAWGFTPALSCTGSNLGGISYYFHVSGSLIDGTFQPIDSPSSSTCPSSGIKYLTKTGSPVGTTTVGGTTTHRTTATGTRTTTSPTNTATGTPGNLPSTATIQASSVGGLLSLGTWSTQTLATYHLSGTTDSFTMTTSKGSCGVSGGQLACGSGASTTSFSLVSSGGSLLLASDGSTDWSSSNTPSGQVQEAVFSGTGQGISYTLEVIGS</sequence>
<dbReference type="InterPro" id="IPR033697">
    <property type="entry name" value="Ribonuclease_T2_eukaryotic"/>
</dbReference>
<dbReference type="CDD" id="cd01061">
    <property type="entry name" value="RNase_T2_euk"/>
    <property type="match status" value="1"/>
</dbReference>
<feature type="active site" evidence="4">
    <location>
        <position position="144"/>
    </location>
</feature>
<dbReference type="GO" id="GO:0033897">
    <property type="term" value="F:ribonuclease T2 activity"/>
    <property type="evidence" value="ECO:0007669"/>
    <property type="project" value="InterPro"/>
</dbReference>
<comment type="caution">
    <text evidence="9">The sequence shown here is derived from an EMBL/GenBank/DDBJ whole genome shotgun (WGS) entry which is preliminary data.</text>
</comment>
<evidence type="ECO:0000256" key="7">
    <source>
        <dbReference type="SAM" id="SignalP"/>
    </source>
</evidence>
<keyword evidence="7" id="KW-0732">Signal</keyword>
<feature type="chain" id="PRO_5042017697" description="Ribonuclease T2-like" evidence="7">
    <location>
        <begin position="20"/>
        <end position="422"/>
    </location>
</feature>
<feature type="signal peptide" evidence="7">
    <location>
        <begin position="1"/>
        <end position="19"/>
    </location>
</feature>
<evidence type="ECO:0000256" key="6">
    <source>
        <dbReference type="SAM" id="MobiDB-lite"/>
    </source>
</evidence>
<protein>
    <recommendedName>
        <fullName evidence="3">Ribonuclease T2-like</fullName>
    </recommendedName>
</protein>
<feature type="active site" evidence="4">
    <location>
        <position position="148"/>
    </location>
</feature>